<accession>A0AAI8XL89</accession>
<evidence type="ECO:0000313" key="2">
    <source>
        <dbReference type="Proteomes" id="UP001241092"/>
    </source>
</evidence>
<evidence type="ECO:0000313" key="1">
    <source>
        <dbReference type="EMBL" id="BDY26621.1"/>
    </source>
</evidence>
<proteinExistence type="predicted"/>
<dbReference type="Proteomes" id="UP001241092">
    <property type="component" value="Chromosome"/>
</dbReference>
<dbReference type="EMBL" id="AP027452">
    <property type="protein sequence ID" value="BDY26621.1"/>
    <property type="molecule type" value="Genomic_DNA"/>
</dbReference>
<sequence>MTDHDPGIPDHEHLGPLPAAWAKRVRNAFRPRCGRPRNGTDQPCRTRVLAHGEACPWHEGIPAAWGTR</sequence>
<organism evidence="1 2">
    <name type="scientific">Mycolicibacterium mageritense</name>
    <name type="common">Mycobacterium mageritense</name>
    <dbReference type="NCBI Taxonomy" id="53462"/>
    <lineage>
        <taxon>Bacteria</taxon>
        <taxon>Bacillati</taxon>
        <taxon>Actinomycetota</taxon>
        <taxon>Actinomycetes</taxon>
        <taxon>Mycobacteriales</taxon>
        <taxon>Mycobacteriaceae</taxon>
        <taxon>Mycolicibacterium</taxon>
    </lineage>
</organism>
<name>A0AAI8XL89_MYCME</name>
<reference evidence="1" key="1">
    <citation type="submission" date="2023-03" db="EMBL/GenBank/DDBJ databases">
        <title>Draft genome sequence of a Mycolicibacterium mageritense strain H4_3_1 isolated from a hybrid biological-inorganic system reactor.</title>
        <authorList>
            <person name="Feng X."/>
            <person name="Kazama D."/>
            <person name="Sato K."/>
            <person name="Kobayashi H."/>
        </authorList>
    </citation>
    <scope>NUCLEOTIDE SEQUENCE</scope>
    <source>
        <strain evidence="1">H4_3_1</strain>
    </source>
</reference>
<dbReference type="RefSeq" id="WP_286213348.1">
    <property type="nucleotide sequence ID" value="NZ_AP027452.1"/>
</dbReference>
<protein>
    <submittedName>
        <fullName evidence="1">Uncharacterized protein</fullName>
    </submittedName>
</protein>
<gene>
    <name evidence="1" type="ORF">hbim_00535</name>
</gene>
<dbReference type="AlphaFoldDB" id="A0AAI8XL89"/>